<name>A0ACC2PQY8_9HYME</name>
<reference evidence="1" key="1">
    <citation type="submission" date="2023-04" db="EMBL/GenBank/DDBJ databases">
        <title>A chromosome-level genome assembly of the parasitoid wasp Eretmocerus hayati.</title>
        <authorList>
            <person name="Zhong Y."/>
            <person name="Liu S."/>
            <person name="Liu Y."/>
        </authorList>
    </citation>
    <scope>NUCLEOTIDE SEQUENCE</scope>
    <source>
        <strain evidence="1">ZJU_SS_LIU_2023</strain>
    </source>
</reference>
<protein>
    <submittedName>
        <fullName evidence="1">Uncharacterized protein</fullName>
    </submittedName>
</protein>
<organism evidence="1 2">
    <name type="scientific">Eretmocerus hayati</name>
    <dbReference type="NCBI Taxonomy" id="131215"/>
    <lineage>
        <taxon>Eukaryota</taxon>
        <taxon>Metazoa</taxon>
        <taxon>Ecdysozoa</taxon>
        <taxon>Arthropoda</taxon>
        <taxon>Hexapoda</taxon>
        <taxon>Insecta</taxon>
        <taxon>Pterygota</taxon>
        <taxon>Neoptera</taxon>
        <taxon>Endopterygota</taxon>
        <taxon>Hymenoptera</taxon>
        <taxon>Apocrita</taxon>
        <taxon>Proctotrupomorpha</taxon>
        <taxon>Chalcidoidea</taxon>
        <taxon>Aphelinidae</taxon>
        <taxon>Aphelininae</taxon>
        <taxon>Eretmocerus</taxon>
    </lineage>
</organism>
<sequence>MLQSSGLYPRTKNHSRVLNTFMCHSPSVRLYMGRTDVRKNSQEENPPYFSKQIRENLESRMWATTAFPSTAEYNADLSMKKTVTDPSNTSIILFPGQGTVRVGCIREYMKFPRVKELFTIANEILGYNLMKICLNGPQKVLDRTEFNQPATTVCSLAALEKLLDERPRAIESCVAVAGYSVGELTALMFSGAMTYEDGLKLVAIRATAMQNASEISSQGMLSCYCTAASSTSKICKEAESWARDMGAPNPLCRYYK</sequence>
<dbReference type="Proteomes" id="UP001239111">
    <property type="component" value="Chromosome 1"/>
</dbReference>
<comment type="caution">
    <text evidence="1">The sequence shown here is derived from an EMBL/GenBank/DDBJ whole genome shotgun (WGS) entry which is preliminary data.</text>
</comment>
<gene>
    <name evidence="1" type="ORF">QAD02_021812</name>
</gene>
<proteinExistence type="predicted"/>
<evidence type="ECO:0000313" key="2">
    <source>
        <dbReference type="Proteomes" id="UP001239111"/>
    </source>
</evidence>
<accession>A0ACC2PQY8</accession>
<evidence type="ECO:0000313" key="1">
    <source>
        <dbReference type="EMBL" id="KAJ8686019.1"/>
    </source>
</evidence>
<dbReference type="EMBL" id="CM056741">
    <property type="protein sequence ID" value="KAJ8686019.1"/>
    <property type="molecule type" value="Genomic_DNA"/>
</dbReference>
<keyword evidence="2" id="KW-1185">Reference proteome</keyword>